<dbReference type="PANTHER" id="PTHR10039:SF15">
    <property type="entry name" value="NACHT DOMAIN-CONTAINING PROTEIN"/>
    <property type="match status" value="1"/>
</dbReference>
<dbReference type="Proteomes" id="UP000008064">
    <property type="component" value="Unassembled WGS sequence"/>
</dbReference>
<gene>
    <name evidence="3" type="ORF">SERLADRAFT_457071</name>
</gene>
<dbReference type="InterPro" id="IPR027417">
    <property type="entry name" value="P-loop_NTPase"/>
</dbReference>
<organism>
    <name type="scientific">Serpula lacrymans var. lacrymans (strain S7.9)</name>
    <name type="common">Dry rot fungus</name>
    <dbReference type="NCBI Taxonomy" id="578457"/>
    <lineage>
        <taxon>Eukaryota</taxon>
        <taxon>Fungi</taxon>
        <taxon>Dikarya</taxon>
        <taxon>Basidiomycota</taxon>
        <taxon>Agaricomycotina</taxon>
        <taxon>Agaricomycetes</taxon>
        <taxon>Agaricomycetidae</taxon>
        <taxon>Boletales</taxon>
        <taxon>Coniophorineae</taxon>
        <taxon>Serpulaceae</taxon>
        <taxon>Serpula</taxon>
    </lineage>
</organism>
<dbReference type="PANTHER" id="PTHR10039">
    <property type="entry name" value="AMELOGENIN"/>
    <property type="match status" value="1"/>
</dbReference>
<reference evidence="3" key="1">
    <citation type="submission" date="2011-04" db="EMBL/GenBank/DDBJ databases">
        <title>Evolution of plant cell wall degrading machinery underlies the functional diversity of forest fungi.</title>
        <authorList>
            <consortium name="US DOE Joint Genome Institute (JGI-PGF)"/>
            <person name="Eastwood D.C."/>
            <person name="Floudas D."/>
            <person name="Binder M."/>
            <person name="Majcherczyk A."/>
            <person name="Schneider P."/>
            <person name="Aerts A."/>
            <person name="Asiegbu F.O."/>
            <person name="Baker S.E."/>
            <person name="Barry K."/>
            <person name="Bendiksby M."/>
            <person name="Blumentritt M."/>
            <person name="Coutinho P.M."/>
            <person name="Cullen D."/>
            <person name="Cullen D."/>
            <person name="Gathman A."/>
            <person name="Goodell B."/>
            <person name="Henrissat B."/>
            <person name="Ihrmark K."/>
            <person name="Kauserud H."/>
            <person name="Kohler A."/>
            <person name="LaButti K."/>
            <person name="Lapidus A."/>
            <person name="Lavin J.L."/>
            <person name="Lee Y.-H."/>
            <person name="Lindquist E."/>
            <person name="Lilly W."/>
            <person name="Lucas S."/>
            <person name="Morin E."/>
            <person name="Murat C."/>
            <person name="Oguiza J.A."/>
            <person name="Park J."/>
            <person name="Pisabarro A.G."/>
            <person name="Riley R."/>
            <person name="Rosling A."/>
            <person name="Salamov A."/>
            <person name="Schmidt O."/>
            <person name="Schmutz J."/>
            <person name="Skrede I."/>
            <person name="Stenlid J."/>
            <person name="Wiebenga A."/>
            <person name="Xie X."/>
            <person name="Kues U."/>
            <person name="Hibbett D.S."/>
            <person name="Hoffmeister D."/>
            <person name="Hogberg N."/>
            <person name="Martin F."/>
            <person name="Grigoriev I.V."/>
            <person name="Watkinson S.C."/>
        </authorList>
    </citation>
    <scope>NUCLEOTIDE SEQUENCE</scope>
    <source>
        <strain evidence="3">S7.9</strain>
    </source>
</reference>
<dbReference type="GeneID" id="18817458"/>
<dbReference type="OrthoDB" id="3036502at2759"/>
<dbReference type="Gene3D" id="3.40.50.300">
    <property type="entry name" value="P-loop containing nucleotide triphosphate hydrolases"/>
    <property type="match status" value="1"/>
</dbReference>
<feature type="domain" description="Nephrocystin 3-like N-terminal" evidence="2">
    <location>
        <begin position="91"/>
        <end position="174"/>
    </location>
</feature>
<evidence type="ECO:0000256" key="1">
    <source>
        <dbReference type="ARBA" id="ARBA00022737"/>
    </source>
</evidence>
<dbReference type="AlphaFoldDB" id="F8NGR1"/>
<evidence type="ECO:0000259" key="2">
    <source>
        <dbReference type="Pfam" id="PF24883"/>
    </source>
</evidence>
<dbReference type="KEGG" id="sla:SERLADRAFT_457071"/>
<protein>
    <recommendedName>
        <fullName evidence="2">Nephrocystin 3-like N-terminal domain-containing protein</fullName>
    </recommendedName>
</protein>
<dbReference type="RefSeq" id="XP_007313636.1">
    <property type="nucleotide sequence ID" value="XM_007313574.1"/>
</dbReference>
<dbReference type="SUPFAM" id="SSF52540">
    <property type="entry name" value="P-loop containing nucleoside triphosphate hydrolases"/>
    <property type="match status" value="1"/>
</dbReference>
<keyword evidence="1" id="KW-0677">Repeat</keyword>
<evidence type="ECO:0000313" key="3">
    <source>
        <dbReference type="EMBL" id="EGO29394.1"/>
    </source>
</evidence>
<dbReference type="HOGENOM" id="CLU_129644_0_0_1"/>
<dbReference type="EMBL" id="GL945429">
    <property type="protein sequence ID" value="EGO29394.1"/>
    <property type="molecule type" value="Genomic_DNA"/>
</dbReference>
<accession>F8NGR1</accession>
<dbReference type="InterPro" id="IPR056884">
    <property type="entry name" value="NPHP3-like_N"/>
</dbReference>
<sequence>MSPSTSSMALDNVTKTMAQASAVDARGSNFNDVHDNGYQLNSENHGPQTINTTINQYTQGNAKERQEFADWLSPLSFRQTRGDIYGHRREGTGKWVLDDKNFKDWQSGTVKTLWCPGIPGAGKTILASYIINHLEQKKADDVAVAYVYCSYMEQSTQTVYNLIASLLKQLVQDSLPTFDRVKNK</sequence>
<proteinExistence type="predicted"/>
<dbReference type="Pfam" id="PF24883">
    <property type="entry name" value="NPHP3_N"/>
    <property type="match status" value="1"/>
</dbReference>
<name>F8NGR1_SERL9</name>